<evidence type="ECO:0008006" key="6">
    <source>
        <dbReference type="Google" id="ProtNLM"/>
    </source>
</evidence>
<gene>
    <name evidence="4" type="ORF">C7M84_010987</name>
</gene>
<feature type="region of interest" description="Disordered" evidence="3">
    <location>
        <begin position="278"/>
        <end position="327"/>
    </location>
</feature>
<accession>A0A3R7Q7S6</accession>
<sequence length="677" mass="72038">MSPGIPWRYMMPVKVLGKTGCGAKSPAHPIVINGWSGLPQVFKGRLPLFPTDSSSTVGQYECSAAALPCLHTTAYMEVITAFLAPILMQDILVCTLTHTQVSFLQLLPLSLKTPVVKTVAPAPVSYNVAPKPVSYNVAPFAPVAPIQSQYHAQDELGQYSFGYAGGPSSRAESRDAFGVVRGSYNYVDSEGKVQTQHYVADALGFRVSGTNLPVAPDAPVAAPLAALPGPLPEPVHDTPEKRSVLAAPAHGVYSPSVSHTDSPLPSTTPTQQPMLLLFTTLPPIPPSPPTTPPTSPPPTPRPLDPPFVTPSSSVWSTTPVTPPPTACSTECHELLHSQSLVWTWCVEHLPRFSPLTTHVARNSLAIHDASKVFRSSVDTSHVSPHKEPRPSSSMVGQDVHRYIRDDYRFSRQTAPRRWVNMNALTVISVAALVASGSASLLAYNGVYGGHHGLLGAYPYAGYSGLHPYSYAGVLPAAAPLSLKTPVVKTVAPAPVSYNVAPKPVSYNVAPFAPVAPIQSQYHAQDELGQYSFGYAGGPSSRAETRDAFGVVRGSYNYVDSEGKVQTQHYVADALGFRVSGTNLPVAPDAPVTAPLAALPGPLPEPVQDTPERSVLAAPAHGVYSPLRFSYGFSTPLHYAHPTTYASPLHYTATHPAFTTYNAAHVPTTTPRPLDPPS</sequence>
<organism evidence="4 5">
    <name type="scientific">Penaeus vannamei</name>
    <name type="common">Whiteleg shrimp</name>
    <name type="synonym">Litopenaeus vannamei</name>
    <dbReference type="NCBI Taxonomy" id="6689"/>
    <lineage>
        <taxon>Eukaryota</taxon>
        <taxon>Metazoa</taxon>
        <taxon>Ecdysozoa</taxon>
        <taxon>Arthropoda</taxon>
        <taxon>Crustacea</taxon>
        <taxon>Multicrustacea</taxon>
        <taxon>Malacostraca</taxon>
        <taxon>Eumalacostraca</taxon>
        <taxon>Eucarida</taxon>
        <taxon>Decapoda</taxon>
        <taxon>Dendrobranchiata</taxon>
        <taxon>Penaeoidea</taxon>
        <taxon>Penaeidae</taxon>
        <taxon>Penaeus</taxon>
    </lineage>
</organism>
<reference evidence="4 5" key="1">
    <citation type="submission" date="2018-04" db="EMBL/GenBank/DDBJ databases">
        <authorList>
            <person name="Zhang X."/>
            <person name="Yuan J."/>
            <person name="Li F."/>
            <person name="Xiang J."/>
        </authorList>
    </citation>
    <scope>NUCLEOTIDE SEQUENCE [LARGE SCALE GENOMIC DNA]</scope>
    <source>
        <tissue evidence="4">Muscle</tissue>
    </source>
</reference>
<dbReference type="OrthoDB" id="6355773at2759"/>
<comment type="caution">
    <text evidence="4">The sequence shown here is derived from an EMBL/GenBank/DDBJ whole genome shotgun (WGS) entry which is preliminary data.</text>
</comment>
<proteinExistence type="predicted"/>
<evidence type="ECO:0000313" key="4">
    <source>
        <dbReference type="EMBL" id="ROT70718.1"/>
    </source>
</evidence>
<keyword evidence="1 2" id="KW-0193">Cuticle</keyword>
<evidence type="ECO:0000313" key="5">
    <source>
        <dbReference type="Proteomes" id="UP000283509"/>
    </source>
</evidence>
<dbReference type="PROSITE" id="PS51155">
    <property type="entry name" value="CHIT_BIND_RR_2"/>
    <property type="match status" value="2"/>
</dbReference>
<reference evidence="4 5" key="2">
    <citation type="submission" date="2019-01" db="EMBL/GenBank/DDBJ databases">
        <title>The decoding of complex shrimp genome reveals the adaptation for benthos swimmer, frequently molting mechanism and breeding impact on genome.</title>
        <authorList>
            <person name="Sun Y."/>
            <person name="Gao Y."/>
            <person name="Yu Y."/>
        </authorList>
    </citation>
    <scope>NUCLEOTIDE SEQUENCE [LARGE SCALE GENOMIC DNA]</scope>
    <source>
        <tissue evidence="4">Muscle</tissue>
    </source>
</reference>
<feature type="compositionally biased region" description="Low complexity" evidence="3">
    <location>
        <begin position="309"/>
        <end position="319"/>
    </location>
</feature>
<evidence type="ECO:0000256" key="3">
    <source>
        <dbReference type="SAM" id="MobiDB-lite"/>
    </source>
</evidence>
<dbReference type="Proteomes" id="UP000283509">
    <property type="component" value="Unassembled WGS sequence"/>
</dbReference>
<dbReference type="InterPro" id="IPR000618">
    <property type="entry name" value="Insect_cuticle"/>
</dbReference>
<feature type="region of interest" description="Disordered" evidence="3">
    <location>
        <begin position="377"/>
        <end position="396"/>
    </location>
</feature>
<dbReference type="InterPro" id="IPR031311">
    <property type="entry name" value="CHIT_BIND_RR_consensus"/>
</dbReference>
<dbReference type="Pfam" id="PF00379">
    <property type="entry name" value="Chitin_bind_4"/>
    <property type="match status" value="2"/>
</dbReference>
<evidence type="ECO:0000256" key="2">
    <source>
        <dbReference type="PROSITE-ProRule" id="PRU00497"/>
    </source>
</evidence>
<keyword evidence="5" id="KW-1185">Reference proteome</keyword>
<name>A0A3R7Q7S6_PENVA</name>
<dbReference type="AlphaFoldDB" id="A0A3R7Q7S6"/>
<dbReference type="PROSITE" id="PS00233">
    <property type="entry name" value="CHIT_BIND_RR_1"/>
    <property type="match status" value="2"/>
</dbReference>
<dbReference type="EMBL" id="QCYY01002395">
    <property type="protein sequence ID" value="ROT70718.1"/>
    <property type="molecule type" value="Genomic_DNA"/>
</dbReference>
<protein>
    <recommendedName>
        <fullName evidence="6">Cuticle protein 6</fullName>
    </recommendedName>
</protein>
<feature type="compositionally biased region" description="Pro residues" evidence="3">
    <location>
        <begin position="282"/>
        <end position="308"/>
    </location>
</feature>
<dbReference type="GO" id="GO:0042302">
    <property type="term" value="F:structural constituent of cuticle"/>
    <property type="evidence" value="ECO:0007669"/>
    <property type="project" value="UniProtKB-UniRule"/>
</dbReference>
<evidence type="ECO:0000256" key="1">
    <source>
        <dbReference type="ARBA" id="ARBA00022460"/>
    </source>
</evidence>